<evidence type="ECO:0000313" key="3">
    <source>
        <dbReference type="Proteomes" id="UP000075502"/>
    </source>
</evidence>
<dbReference type="InterPro" id="IPR007577">
    <property type="entry name" value="GlycoTrfase_DXD_sugar-bd_CS"/>
</dbReference>
<accession>A0A150TDD5</accession>
<dbReference type="Gene3D" id="3.90.550.20">
    <property type="match status" value="1"/>
</dbReference>
<name>A0A150TDD5_SORCE</name>
<dbReference type="SUPFAM" id="SSF53448">
    <property type="entry name" value="Nucleotide-diphospho-sugar transferases"/>
    <property type="match status" value="1"/>
</dbReference>
<dbReference type="Proteomes" id="UP000075502">
    <property type="component" value="Unassembled WGS sequence"/>
</dbReference>
<keyword evidence="1" id="KW-0808">Transferase</keyword>
<dbReference type="EMBL" id="JEME01002980">
    <property type="protein sequence ID" value="KYG02700.1"/>
    <property type="molecule type" value="Genomic_DNA"/>
</dbReference>
<protein>
    <recommendedName>
        <fullName evidence="4">Mannosyltransferase</fullName>
    </recommendedName>
</protein>
<reference evidence="2 3" key="1">
    <citation type="submission" date="2014-02" db="EMBL/GenBank/DDBJ databases">
        <title>The small core and large imbalanced accessory genome model reveals a collaborative survival strategy of Sorangium cellulosum strains in nature.</title>
        <authorList>
            <person name="Han K."/>
            <person name="Peng R."/>
            <person name="Blom J."/>
            <person name="Li Y.-Z."/>
        </authorList>
    </citation>
    <scope>NUCLEOTIDE SEQUENCE [LARGE SCALE GENOMIC DNA]</scope>
    <source>
        <strain evidence="2 3">So0007-03</strain>
    </source>
</reference>
<sequence length="277" mass="31294">MNRYPPDFETKEDLRSAFIREITLLQLENASAVQDDREARAASIPRRLVRYWHDPSDLPEDVRACLDSWDRLADEGFEFRMFDDASGAAYIANNYGTRERSAFARCGHPAMRCDYLRMCFLLAEGGLYVDADDVLLGDGWKGLLRDGKLKVQPLCYDIAAGAMMPAADIWRPDLPTEDRVFYVNNDPIAAPAGHPVLHRALRDATTKLLDDDRFPEIQSTTGPGNLTAALAAHAHELLLAGAPPDFELLRDWDSIAEMRWELSYRGDARNWRNVYGC</sequence>
<comment type="caution">
    <text evidence="2">The sequence shown here is derived from an EMBL/GenBank/DDBJ whole genome shotgun (WGS) entry which is preliminary data.</text>
</comment>
<evidence type="ECO:0000313" key="2">
    <source>
        <dbReference type="EMBL" id="KYG02700.1"/>
    </source>
</evidence>
<dbReference type="PANTHER" id="PTHR32385">
    <property type="entry name" value="MANNOSYL PHOSPHORYLINOSITOL CERAMIDE SYNTHASE"/>
    <property type="match status" value="1"/>
</dbReference>
<dbReference type="GO" id="GO:0016020">
    <property type="term" value="C:membrane"/>
    <property type="evidence" value="ECO:0007669"/>
    <property type="project" value="GOC"/>
</dbReference>
<gene>
    <name evidence="2" type="ORF">BE21_54495</name>
</gene>
<dbReference type="Pfam" id="PF04488">
    <property type="entry name" value="Gly_transf_sug"/>
    <property type="match status" value="1"/>
</dbReference>
<dbReference type="GO" id="GO:0051999">
    <property type="term" value="P:mannosyl-inositol phosphorylceramide biosynthetic process"/>
    <property type="evidence" value="ECO:0007669"/>
    <property type="project" value="TreeGrafter"/>
</dbReference>
<dbReference type="AlphaFoldDB" id="A0A150TDD5"/>
<dbReference type="PANTHER" id="PTHR32385:SF15">
    <property type="entry name" value="INOSITOL PHOSPHOCERAMIDE MANNOSYLTRANSFERASE 1"/>
    <property type="match status" value="1"/>
</dbReference>
<dbReference type="InterPro" id="IPR051706">
    <property type="entry name" value="Glycosyltransferase_domain"/>
</dbReference>
<dbReference type="InterPro" id="IPR029044">
    <property type="entry name" value="Nucleotide-diphossugar_trans"/>
</dbReference>
<proteinExistence type="predicted"/>
<organism evidence="2 3">
    <name type="scientific">Sorangium cellulosum</name>
    <name type="common">Polyangium cellulosum</name>
    <dbReference type="NCBI Taxonomy" id="56"/>
    <lineage>
        <taxon>Bacteria</taxon>
        <taxon>Pseudomonadati</taxon>
        <taxon>Myxococcota</taxon>
        <taxon>Polyangia</taxon>
        <taxon>Polyangiales</taxon>
        <taxon>Polyangiaceae</taxon>
        <taxon>Sorangium</taxon>
    </lineage>
</organism>
<evidence type="ECO:0000256" key="1">
    <source>
        <dbReference type="ARBA" id="ARBA00022679"/>
    </source>
</evidence>
<dbReference type="GO" id="GO:0000030">
    <property type="term" value="F:mannosyltransferase activity"/>
    <property type="evidence" value="ECO:0007669"/>
    <property type="project" value="TreeGrafter"/>
</dbReference>
<evidence type="ECO:0008006" key="4">
    <source>
        <dbReference type="Google" id="ProtNLM"/>
    </source>
</evidence>